<accession>A0A1E8Q2H2</accession>
<dbReference type="InterPro" id="IPR019719">
    <property type="entry name" value="DUF2599"/>
</dbReference>
<dbReference type="EMBL" id="MCHX01000035">
    <property type="protein sequence ID" value="OFJ52743.1"/>
    <property type="molecule type" value="Genomic_DNA"/>
</dbReference>
<evidence type="ECO:0000256" key="1">
    <source>
        <dbReference type="SAM" id="SignalP"/>
    </source>
</evidence>
<sequence>MTRTRSLAAAAVLAASLLSAVPTAAPASADPVADPPYVARAVWAKWGDLNSLRVYPTPAGRATSAVPGTIAQGDEAWREVLALAPDADVPGMRAQFLCHWQFAETAQPGKTSWNLEPWRPEVDDATMFTTRCNPGGTEEPF</sequence>
<evidence type="ECO:0008006" key="4">
    <source>
        <dbReference type="Google" id="ProtNLM"/>
    </source>
</evidence>
<feature type="signal peptide" evidence="1">
    <location>
        <begin position="1"/>
        <end position="24"/>
    </location>
</feature>
<gene>
    <name evidence="2" type="ORF">BEL07_16035</name>
</gene>
<evidence type="ECO:0000313" key="2">
    <source>
        <dbReference type="EMBL" id="OFJ52743.1"/>
    </source>
</evidence>
<keyword evidence="3" id="KW-1185">Reference proteome</keyword>
<dbReference type="RefSeq" id="WP_070354105.1">
    <property type="nucleotide sequence ID" value="NZ_CP043474.1"/>
</dbReference>
<dbReference type="Proteomes" id="UP000178953">
    <property type="component" value="Unassembled WGS sequence"/>
</dbReference>
<organism evidence="2 3">
    <name type="scientific">Mycolicibacterium grossiae</name>
    <dbReference type="NCBI Taxonomy" id="1552759"/>
    <lineage>
        <taxon>Bacteria</taxon>
        <taxon>Bacillati</taxon>
        <taxon>Actinomycetota</taxon>
        <taxon>Actinomycetes</taxon>
        <taxon>Mycobacteriales</taxon>
        <taxon>Mycobacteriaceae</taxon>
        <taxon>Mycolicibacterium</taxon>
    </lineage>
</organism>
<comment type="caution">
    <text evidence="2">The sequence shown here is derived from an EMBL/GenBank/DDBJ whole genome shotgun (WGS) entry which is preliminary data.</text>
</comment>
<evidence type="ECO:0000313" key="3">
    <source>
        <dbReference type="Proteomes" id="UP000178953"/>
    </source>
</evidence>
<protein>
    <recommendedName>
        <fullName evidence="4">DUF2599 domain-containing protein</fullName>
    </recommendedName>
</protein>
<proteinExistence type="predicted"/>
<feature type="chain" id="PRO_5039649921" description="DUF2599 domain-containing protein" evidence="1">
    <location>
        <begin position="25"/>
        <end position="141"/>
    </location>
</feature>
<dbReference type="Pfam" id="PF10783">
    <property type="entry name" value="DUF2599"/>
    <property type="match status" value="1"/>
</dbReference>
<name>A0A1E8Q2H2_9MYCO</name>
<keyword evidence="1" id="KW-0732">Signal</keyword>
<reference evidence="2 3" key="1">
    <citation type="submission" date="2016-09" db="EMBL/GenBank/DDBJ databases">
        <title>genome sequence of Mycobacterium sp. 739 SCH.</title>
        <authorList>
            <person name="Greninger A.L."/>
            <person name="Qin X."/>
            <person name="Jerome K."/>
            <person name="Vora S."/>
            <person name="Quinn K."/>
        </authorList>
    </citation>
    <scope>NUCLEOTIDE SEQUENCE [LARGE SCALE GENOMIC DNA]</scope>
    <source>
        <strain evidence="2 3">SCH</strain>
    </source>
</reference>
<dbReference type="AlphaFoldDB" id="A0A1E8Q2H2"/>